<feature type="domain" description="EAL" evidence="1">
    <location>
        <begin position="1"/>
        <end position="226"/>
    </location>
</feature>
<gene>
    <name evidence="2" type="ORF">JCM31185_17710</name>
</gene>
<comment type="caution">
    <text evidence="2">The sequence shown here is derived from an EMBL/GenBank/DDBJ whole genome shotgun (WGS) entry which is preliminary data.</text>
</comment>
<name>A0ABQ5JS71_9LACO</name>
<sequence>MHRYFIQPQVNGATNTIFGYELLMKHFENQQWRPPRFFADIPATVIADTLIRTTQKLALKIGTVSINLNRTQLLNPAIVDAVITAQDQLRPLRLTIELTEEPGDDDISLDQLMAQLNKLLVRGIELSLDDVGSGINQRKQVEPLLPLASELKFALQNLTIPLTDVRVQNQVKTWHQLAIQRHCRFILEGIETAQEAQLVDDLGIALRQGYYYGRPHILKLAPADPQ</sequence>
<dbReference type="InterPro" id="IPR035919">
    <property type="entry name" value="EAL_sf"/>
</dbReference>
<dbReference type="InterPro" id="IPR001633">
    <property type="entry name" value="EAL_dom"/>
</dbReference>
<accession>A0ABQ5JS71</accession>
<evidence type="ECO:0000313" key="2">
    <source>
        <dbReference type="EMBL" id="GKT06484.1"/>
    </source>
</evidence>
<dbReference type="Gene3D" id="3.20.20.450">
    <property type="entry name" value="EAL domain"/>
    <property type="match status" value="1"/>
</dbReference>
<protein>
    <submittedName>
        <fullName evidence="2">Diguanylate cyclase</fullName>
    </submittedName>
</protein>
<dbReference type="SUPFAM" id="SSF141868">
    <property type="entry name" value="EAL domain-like"/>
    <property type="match status" value="1"/>
</dbReference>
<dbReference type="Proteomes" id="UP001628078">
    <property type="component" value="Unassembled WGS sequence"/>
</dbReference>
<dbReference type="PANTHER" id="PTHR33121:SF70">
    <property type="entry name" value="SIGNALING PROTEIN YKOW"/>
    <property type="match status" value="1"/>
</dbReference>
<dbReference type="EMBL" id="BQXO01000006">
    <property type="protein sequence ID" value="GKT06484.1"/>
    <property type="molecule type" value="Genomic_DNA"/>
</dbReference>
<dbReference type="PANTHER" id="PTHR33121">
    <property type="entry name" value="CYCLIC DI-GMP PHOSPHODIESTERASE PDEF"/>
    <property type="match status" value="1"/>
</dbReference>
<organism evidence="2 3">
    <name type="scientific">Furfurilactobacillus curtus</name>
    <dbReference type="NCBI Taxonomy" id="1746200"/>
    <lineage>
        <taxon>Bacteria</taxon>
        <taxon>Bacillati</taxon>
        <taxon>Bacillota</taxon>
        <taxon>Bacilli</taxon>
        <taxon>Lactobacillales</taxon>
        <taxon>Lactobacillaceae</taxon>
        <taxon>Furfurilactobacillus</taxon>
    </lineage>
</organism>
<dbReference type="PROSITE" id="PS50883">
    <property type="entry name" value="EAL"/>
    <property type="match status" value="1"/>
</dbReference>
<keyword evidence="3" id="KW-1185">Reference proteome</keyword>
<dbReference type="InterPro" id="IPR050706">
    <property type="entry name" value="Cyclic-di-GMP_PDE-like"/>
</dbReference>
<dbReference type="RefSeq" id="WP_407884668.1">
    <property type="nucleotide sequence ID" value="NZ_BQXO01000006.1"/>
</dbReference>
<evidence type="ECO:0000259" key="1">
    <source>
        <dbReference type="PROSITE" id="PS50883"/>
    </source>
</evidence>
<dbReference type="Pfam" id="PF00563">
    <property type="entry name" value="EAL"/>
    <property type="match status" value="1"/>
</dbReference>
<proteinExistence type="predicted"/>
<evidence type="ECO:0000313" key="3">
    <source>
        <dbReference type="Proteomes" id="UP001628078"/>
    </source>
</evidence>
<dbReference type="SMART" id="SM00052">
    <property type="entry name" value="EAL"/>
    <property type="match status" value="1"/>
</dbReference>
<reference evidence="2 3" key="1">
    <citation type="submission" date="2022-03" db="EMBL/GenBank/DDBJ databases">
        <title>Draft genome sequence of Furfurilactobacillus curtus JCM 31185.</title>
        <authorList>
            <person name="Suzuki S."/>
            <person name="Endo A."/>
            <person name="Kajikawa A."/>
        </authorList>
    </citation>
    <scope>NUCLEOTIDE SEQUENCE [LARGE SCALE GENOMIC DNA]</scope>
    <source>
        <strain evidence="2 3">JCM 31185</strain>
    </source>
</reference>